<feature type="transmembrane region" description="Helical" evidence="2">
    <location>
        <begin position="196"/>
        <end position="217"/>
    </location>
</feature>
<keyword evidence="2" id="KW-0812">Transmembrane</keyword>
<gene>
    <name evidence="3" type="ORF">Glove_294g18</name>
</gene>
<proteinExistence type="predicted"/>
<feature type="region of interest" description="Disordered" evidence="1">
    <location>
        <begin position="13"/>
        <end position="32"/>
    </location>
</feature>
<protein>
    <submittedName>
        <fullName evidence="3">Uncharacterized protein</fullName>
    </submittedName>
</protein>
<evidence type="ECO:0000313" key="4">
    <source>
        <dbReference type="Proteomes" id="UP000266861"/>
    </source>
</evidence>
<organism evidence="3 4">
    <name type="scientific">Diversispora epigaea</name>
    <dbReference type="NCBI Taxonomy" id="1348612"/>
    <lineage>
        <taxon>Eukaryota</taxon>
        <taxon>Fungi</taxon>
        <taxon>Fungi incertae sedis</taxon>
        <taxon>Mucoromycota</taxon>
        <taxon>Glomeromycotina</taxon>
        <taxon>Glomeromycetes</taxon>
        <taxon>Diversisporales</taxon>
        <taxon>Diversisporaceae</taxon>
        <taxon>Diversispora</taxon>
    </lineage>
</organism>
<evidence type="ECO:0000256" key="2">
    <source>
        <dbReference type="SAM" id="Phobius"/>
    </source>
</evidence>
<keyword evidence="2" id="KW-1133">Transmembrane helix</keyword>
<dbReference type="OrthoDB" id="2432905at2759"/>
<comment type="caution">
    <text evidence="3">The sequence shown here is derived from an EMBL/GenBank/DDBJ whole genome shotgun (WGS) entry which is preliminary data.</text>
</comment>
<dbReference type="AlphaFoldDB" id="A0A397HZ70"/>
<sequence length="220" mass="25550">MADDFDQFEDCFRIDSEENQDNPTTEDQDNTINTIDSTEHSIITTKKYKRKKPSFTRQHFEKGLNSKGEEIQICKFLDESGNRCNQTYRNAGDDFDQFEDCFRIDSEENQDNPTTEDQDNTINTIDSTEHSIITTKKYKRKKPSFTRQHFEKGLNLKGEEIQICKFLDESGNRLYVLPKSQIIWDLGRQNVQITSIWDLGFGILAFGISAFGFRIWAAGI</sequence>
<name>A0A397HZ70_9GLOM</name>
<reference evidence="3 4" key="1">
    <citation type="submission" date="2018-08" db="EMBL/GenBank/DDBJ databases">
        <title>Genome and evolution of the arbuscular mycorrhizal fungus Diversispora epigaea (formerly Glomus versiforme) and its bacterial endosymbionts.</title>
        <authorList>
            <person name="Sun X."/>
            <person name="Fei Z."/>
            <person name="Harrison M."/>
        </authorList>
    </citation>
    <scope>NUCLEOTIDE SEQUENCE [LARGE SCALE GENOMIC DNA]</scope>
    <source>
        <strain evidence="3 4">IT104</strain>
    </source>
</reference>
<feature type="compositionally biased region" description="Acidic residues" evidence="1">
    <location>
        <begin position="17"/>
        <end position="29"/>
    </location>
</feature>
<dbReference type="Proteomes" id="UP000266861">
    <property type="component" value="Unassembled WGS sequence"/>
</dbReference>
<keyword evidence="2" id="KW-0472">Membrane</keyword>
<accession>A0A397HZ70</accession>
<keyword evidence="4" id="KW-1185">Reference proteome</keyword>
<evidence type="ECO:0000256" key="1">
    <source>
        <dbReference type="SAM" id="MobiDB-lite"/>
    </source>
</evidence>
<evidence type="ECO:0000313" key="3">
    <source>
        <dbReference type="EMBL" id="RHZ68599.1"/>
    </source>
</evidence>
<dbReference type="EMBL" id="PQFF01000268">
    <property type="protein sequence ID" value="RHZ68599.1"/>
    <property type="molecule type" value="Genomic_DNA"/>
</dbReference>